<proteinExistence type="predicted"/>
<accession>A0A562LIB4</accession>
<gene>
    <name evidence="1" type="ORF">IP93_02697</name>
</gene>
<organism evidence="1 2">
    <name type="scientific">Aerolutibacter ruishenii</name>
    <dbReference type="NCBI Taxonomy" id="686800"/>
    <lineage>
        <taxon>Bacteria</taxon>
        <taxon>Pseudomonadati</taxon>
        <taxon>Pseudomonadota</taxon>
        <taxon>Gammaproteobacteria</taxon>
        <taxon>Lysobacterales</taxon>
        <taxon>Lysobacteraceae</taxon>
        <taxon>Aerolutibacter</taxon>
    </lineage>
</organism>
<dbReference type="OrthoDB" id="6058529at2"/>
<protein>
    <submittedName>
        <fullName evidence="1">Uncharacterized protein</fullName>
    </submittedName>
</protein>
<dbReference type="RefSeq" id="WP_144816520.1">
    <property type="nucleotide sequence ID" value="NZ_VLKP01000012.1"/>
</dbReference>
<evidence type="ECO:0000313" key="2">
    <source>
        <dbReference type="Proteomes" id="UP000316471"/>
    </source>
</evidence>
<comment type="caution">
    <text evidence="1">The sequence shown here is derived from an EMBL/GenBank/DDBJ whole genome shotgun (WGS) entry which is preliminary data.</text>
</comment>
<sequence>MHPYFLVLALAVALGGCGGERKEATDVAGAAPDAAVAGAAIPVGAADVVAAAPAAVPAALPEWFPADVYLPAEHVVAEVNEDDGAHAVELRTPGQVFALAGQAQAAMLAAGWTESHYSPNDTRGGASMYYRKGDRSATLAMAWGGAGQVRVMYNFATVMTQ</sequence>
<dbReference type="EMBL" id="VLKP01000012">
    <property type="protein sequence ID" value="TWI07343.1"/>
    <property type="molecule type" value="Genomic_DNA"/>
</dbReference>
<dbReference type="AlphaFoldDB" id="A0A562LIB4"/>
<dbReference type="Proteomes" id="UP000316471">
    <property type="component" value="Unassembled WGS sequence"/>
</dbReference>
<evidence type="ECO:0000313" key="1">
    <source>
        <dbReference type="EMBL" id="TWI07343.1"/>
    </source>
</evidence>
<reference evidence="1 2" key="1">
    <citation type="journal article" date="2015" name="Stand. Genomic Sci.">
        <title>Genomic Encyclopedia of Bacterial and Archaeal Type Strains, Phase III: the genomes of soil and plant-associated and newly described type strains.</title>
        <authorList>
            <person name="Whitman W.B."/>
            <person name="Woyke T."/>
            <person name="Klenk H.P."/>
            <person name="Zhou Y."/>
            <person name="Lilburn T.G."/>
            <person name="Beck B.J."/>
            <person name="De Vos P."/>
            <person name="Vandamme P."/>
            <person name="Eisen J.A."/>
            <person name="Garrity G."/>
            <person name="Hugenholtz P."/>
            <person name="Kyrpides N.C."/>
        </authorList>
    </citation>
    <scope>NUCLEOTIDE SEQUENCE [LARGE SCALE GENOMIC DNA]</scope>
    <source>
        <strain evidence="1 2">CGMCC 1.10136</strain>
    </source>
</reference>
<keyword evidence="2" id="KW-1185">Reference proteome</keyword>
<name>A0A562LIB4_9GAMM</name>